<evidence type="ECO:0000259" key="13">
    <source>
        <dbReference type="Pfam" id="PF13086"/>
    </source>
</evidence>
<evidence type="ECO:0000256" key="4">
    <source>
        <dbReference type="ARBA" id="ARBA00022490"/>
    </source>
</evidence>
<dbReference type="InterPro" id="IPR047187">
    <property type="entry name" value="SF1_C_Upf1"/>
</dbReference>
<dbReference type="GO" id="GO:0016787">
    <property type="term" value="F:hydrolase activity"/>
    <property type="evidence" value="ECO:0007669"/>
    <property type="project" value="UniProtKB-KW"/>
</dbReference>
<feature type="domain" description="Helicase MOV-10-like beta-barrel" evidence="16">
    <location>
        <begin position="266"/>
        <end position="353"/>
    </location>
</feature>
<evidence type="ECO:0000256" key="1">
    <source>
        <dbReference type="ARBA" id="ARBA00004201"/>
    </source>
</evidence>
<gene>
    <name evidence="18" type="primary">LOC113572115</name>
</gene>
<dbReference type="Proteomes" id="UP000314983">
    <property type="component" value="Chromosome 23"/>
</dbReference>
<dbReference type="Gene3D" id="3.40.50.300">
    <property type="entry name" value="P-loop containing nucleotide triphosphate hydrolases"/>
    <property type="match status" value="2"/>
</dbReference>
<dbReference type="PANTHER" id="PTHR45418">
    <property type="entry name" value="CANCER/TESTIS ANTIGEN 55"/>
    <property type="match status" value="1"/>
</dbReference>
<keyword evidence="8" id="KW-0067">ATP-binding</keyword>
<dbReference type="InterPro" id="IPR049080">
    <property type="entry name" value="MOV-10-like_beta-barrel"/>
</dbReference>
<evidence type="ECO:0000259" key="16">
    <source>
        <dbReference type="Pfam" id="PF21634"/>
    </source>
</evidence>
<evidence type="ECO:0000313" key="18">
    <source>
        <dbReference type="Ensembl" id="ENSEEEP00000003868.2"/>
    </source>
</evidence>
<dbReference type="Pfam" id="PF21633">
    <property type="entry name" value="MOV-10_Ig-like"/>
    <property type="match status" value="1"/>
</dbReference>
<evidence type="ECO:0000259" key="15">
    <source>
        <dbReference type="Pfam" id="PF21633"/>
    </source>
</evidence>
<keyword evidence="6" id="KW-0378">Hydrolase</keyword>
<accession>A0A4W4DYM7</accession>
<feature type="domain" description="DNA2/NAM7 helicase helicase" evidence="13">
    <location>
        <begin position="420"/>
        <end position="491"/>
    </location>
</feature>
<keyword evidence="19" id="KW-1185">Reference proteome</keyword>
<comment type="function">
    <text evidence="12">Probable RNA helicase. Required for RNA-mediated gene silencing by the RNA-induced silencing complex (RISC). Required for both miRNA-mediated translational repression and miRNA-mediated cleavage of complementary mRNAs by RISC.</text>
</comment>
<keyword evidence="10" id="KW-0943">RNA-mediated gene silencing</keyword>
<dbReference type="InterPro" id="IPR049077">
    <property type="entry name" value="MOV-10_Ig-like"/>
</dbReference>
<reference evidence="18" key="5">
    <citation type="submission" date="2025-09" db="UniProtKB">
        <authorList>
            <consortium name="Ensembl"/>
        </authorList>
    </citation>
    <scope>IDENTIFICATION</scope>
</reference>
<dbReference type="GO" id="GO:0032574">
    <property type="term" value="F:5'-3' RNA helicase activity"/>
    <property type="evidence" value="ECO:0007669"/>
    <property type="project" value="InterPro"/>
</dbReference>
<dbReference type="GO" id="GO:0003723">
    <property type="term" value="F:RNA binding"/>
    <property type="evidence" value="ECO:0007669"/>
    <property type="project" value="UniProtKB-KW"/>
</dbReference>
<evidence type="ECO:0000256" key="12">
    <source>
        <dbReference type="ARBA" id="ARBA00056357"/>
    </source>
</evidence>
<evidence type="ECO:0000256" key="2">
    <source>
        <dbReference type="ARBA" id="ARBA00005601"/>
    </source>
</evidence>
<dbReference type="SUPFAM" id="SSF52540">
    <property type="entry name" value="P-loop containing nucleoside triphosphate hydrolases"/>
    <property type="match status" value="1"/>
</dbReference>
<dbReference type="Pfam" id="PF21635">
    <property type="entry name" value="Mov-10_helical"/>
    <property type="match status" value="1"/>
</dbReference>
<keyword evidence="9" id="KW-0694">RNA-binding</keyword>
<feature type="domain" description="DNA2/NAM7 helicase-like C-terminal" evidence="14">
    <location>
        <begin position="596"/>
        <end position="816"/>
    </location>
</feature>
<dbReference type="InterPro" id="IPR041677">
    <property type="entry name" value="DNA2/NAM7_AAA_11"/>
</dbReference>
<evidence type="ECO:0000256" key="9">
    <source>
        <dbReference type="ARBA" id="ARBA00022884"/>
    </source>
</evidence>
<dbReference type="FunFam" id="3.40.50.300:FF:001941">
    <property type="entry name" value="Mov10 RISC complex RNA helicase"/>
    <property type="match status" value="1"/>
</dbReference>
<dbReference type="CDD" id="cd18038">
    <property type="entry name" value="DEXXQc_Helz-like"/>
    <property type="match status" value="1"/>
</dbReference>
<name>A0A4W4DYM7_ELEEL</name>
<protein>
    <recommendedName>
        <fullName evidence="3">RNA helicase</fullName>
        <ecNumber evidence="3">3.6.4.13</ecNumber>
    </recommendedName>
</protein>
<reference evidence="18" key="3">
    <citation type="submission" date="2020-05" db="EMBL/GenBank/DDBJ databases">
        <title>Electrophorus electricus (electric eel) genome, fEleEle1, primary haplotype.</title>
        <authorList>
            <person name="Myers G."/>
            <person name="Meyer A."/>
            <person name="Fedrigo O."/>
            <person name="Formenti G."/>
            <person name="Rhie A."/>
            <person name="Tracey A."/>
            <person name="Sims Y."/>
            <person name="Jarvis E.D."/>
        </authorList>
    </citation>
    <scope>NUCLEOTIDE SEQUENCE [LARGE SCALE GENOMIC DNA]</scope>
</reference>
<dbReference type="InterPro" id="IPR041679">
    <property type="entry name" value="DNA2/NAM7-like_C"/>
</dbReference>
<feature type="domain" description="Helicase MOV-10 helical" evidence="17">
    <location>
        <begin position="205"/>
        <end position="264"/>
    </location>
</feature>
<reference evidence="19" key="1">
    <citation type="journal article" date="2014" name="Science">
        <title>Nonhuman genetics. Genomic basis for the convergent evolution of electric organs.</title>
        <authorList>
            <person name="Gallant J.R."/>
            <person name="Traeger L.L."/>
            <person name="Volkening J.D."/>
            <person name="Moffett H."/>
            <person name="Chen P.H."/>
            <person name="Novina C.D."/>
            <person name="Phillips G.N.Jr."/>
            <person name="Anand R."/>
            <person name="Wells G.B."/>
            <person name="Pinch M."/>
            <person name="Guth R."/>
            <person name="Unguez G.A."/>
            <person name="Albert J.S."/>
            <person name="Zakon H.H."/>
            <person name="Samanta M.P."/>
            <person name="Sussman M.R."/>
        </authorList>
    </citation>
    <scope>NUCLEOTIDE SEQUENCE [LARGE SCALE GENOMIC DNA]</scope>
</reference>
<evidence type="ECO:0000256" key="10">
    <source>
        <dbReference type="ARBA" id="ARBA00023158"/>
    </source>
</evidence>
<dbReference type="Ensembl" id="ENSEEET00000003922.2">
    <property type="protein sequence ID" value="ENSEEEP00000003868.2"/>
    <property type="gene ID" value="ENSEEEG00000001881.2"/>
</dbReference>
<keyword evidence="7" id="KW-0347">Helicase</keyword>
<dbReference type="EC" id="3.6.4.13" evidence="3"/>
<reference evidence="18" key="4">
    <citation type="submission" date="2025-08" db="UniProtKB">
        <authorList>
            <consortium name="Ensembl"/>
        </authorList>
    </citation>
    <scope>IDENTIFICATION</scope>
</reference>
<dbReference type="GO" id="GO:0031047">
    <property type="term" value="P:regulatory ncRNA-mediated gene silencing"/>
    <property type="evidence" value="ECO:0007669"/>
    <property type="project" value="UniProtKB-KW"/>
</dbReference>
<keyword evidence="5" id="KW-0547">Nucleotide-binding</keyword>
<dbReference type="GO" id="GO:0005524">
    <property type="term" value="F:ATP binding"/>
    <property type="evidence" value="ECO:0007669"/>
    <property type="project" value="UniProtKB-KW"/>
</dbReference>
<dbReference type="FunFam" id="3.40.50.300:FF:000608">
    <property type="entry name" value="Mov10 RISC complex RNA helicase"/>
    <property type="match status" value="1"/>
</dbReference>
<dbReference type="GO" id="GO:0000932">
    <property type="term" value="C:P-body"/>
    <property type="evidence" value="ECO:0007669"/>
    <property type="project" value="UniProtKB-SubCell"/>
</dbReference>
<evidence type="ECO:0000259" key="14">
    <source>
        <dbReference type="Pfam" id="PF13087"/>
    </source>
</evidence>
<evidence type="ECO:0000259" key="17">
    <source>
        <dbReference type="Pfam" id="PF21635"/>
    </source>
</evidence>
<sequence length="874" mass="99176">FLKNFKECECPNSIIILLLFSCYIFSHSARSEFVADKNGVQVSSELEMLDGKVCFFVDQAEVCRGSLLVENKGTSSVEFTYYSPLHWINCFKFEDSQKVTRNNPLRLDPGDKYEVSMMFRSAHVGVYQVTVAFEFKTTVRPCCQPFHIVRIIEAESRTQLAQELGPVKPFKPNRLSSCQTENFSVDEGEAPESLAKQSLEYEVPLGHYCCPPYIKDLSQFLRNHLLYSFLVRSLLEAPLAFSNYAERFHLLLHLEESQMLVDIKAYDKEDVTMKQDKLNKKLLVLQVPGVSENRPSVLRGDHLLVTKSKDVHLQNITKYKGYVHRVELDQLKLGFSSKFLASFIDKMKFRVEFTVNRVPLRLQHRAVQLAVQHQLEDVLFPVGSKATIPGSQRLLSLFDRKLEENTEQYTAVCNIVAGVSKPAPYLVFGPPGTGKTVTMVEAIKQVLKCVSGARVLACAPSNSAADQLCVRVLQHLDPREIYRLYASSRDPNQVPHNLLDVCNLKDEMYEFPCKMELMKYKILVTTLVTAGRLVTGGLPPGHFTHIFLDEAGHAVESEAIIGLLQAETGQLVLAGDPKQLGPILRSPFAIKYGLALSLLERLMTQNPLYQKGDTGFNNQYVTKLLRNYRSHRSILKVPNEMFYDSELQPYADEYTTSFYCNWEHLPNKGFPVIFHGVLGKDERELNSPSFFNVSEITIVMDYLKKLLLSQGKKGIAKISPQDIGIIAPYRKQVEKLRKAIRKTDELERYTGIEDLKVGSVEEFQGQERRVIIVTTVRSNSEHISMDIQYNIGFLKNEKRFNVAMTRPRALLIVVGNPIILSSDPTWGRFIEYCTAEGGYTGFDRTTIEGTEDVVDRLMALSIRIEAQTRKPDPP</sequence>
<dbReference type="InterPro" id="IPR049079">
    <property type="entry name" value="Mov-10_helical"/>
</dbReference>
<dbReference type="CDD" id="cd18808">
    <property type="entry name" value="SF1_C_Upf1"/>
    <property type="match status" value="1"/>
</dbReference>
<dbReference type="Pfam" id="PF21634">
    <property type="entry name" value="MOV-10_beta-barrel"/>
    <property type="match status" value="1"/>
</dbReference>
<keyword evidence="4" id="KW-0963">Cytoplasm</keyword>
<evidence type="ECO:0000256" key="6">
    <source>
        <dbReference type="ARBA" id="ARBA00022801"/>
    </source>
</evidence>
<comment type="similarity">
    <text evidence="2">Belongs to the DNA2/NAM7 helicase family. SDE3 subfamily.</text>
</comment>
<comment type="catalytic activity">
    <reaction evidence="11">
        <text>ATP + H2O = ADP + phosphate + H(+)</text>
        <dbReference type="Rhea" id="RHEA:13065"/>
        <dbReference type="ChEBI" id="CHEBI:15377"/>
        <dbReference type="ChEBI" id="CHEBI:15378"/>
        <dbReference type="ChEBI" id="CHEBI:30616"/>
        <dbReference type="ChEBI" id="CHEBI:43474"/>
        <dbReference type="ChEBI" id="CHEBI:456216"/>
        <dbReference type="EC" id="3.6.4.13"/>
    </reaction>
</comment>
<comment type="subcellular location">
    <subcellularLocation>
        <location evidence="1">Cytoplasm</location>
        <location evidence="1">P-body</location>
    </subcellularLocation>
</comment>
<dbReference type="InterPro" id="IPR026122">
    <property type="entry name" value="MOV-10/SDE3_DEXXQ/H-box"/>
</dbReference>
<reference evidence="19" key="2">
    <citation type="journal article" date="2017" name="Sci. Adv.">
        <title>A tail of two voltages: Proteomic comparison of the three electric organs of the electric eel.</title>
        <authorList>
            <person name="Traeger L.L."/>
            <person name="Sabat G."/>
            <person name="Barrett-Wilt G.A."/>
            <person name="Wells G.B."/>
            <person name="Sussman M.R."/>
        </authorList>
    </citation>
    <scope>NUCLEOTIDE SEQUENCE [LARGE SCALE GENOMIC DNA]</scope>
</reference>
<dbReference type="GeneTree" id="ENSGT00940000156024"/>
<dbReference type="Pfam" id="PF13086">
    <property type="entry name" value="AAA_11"/>
    <property type="match status" value="2"/>
</dbReference>
<dbReference type="PANTHER" id="PTHR45418:SF1">
    <property type="entry name" value="CANCER_TESTIS ANTIGEN 55"/>
    <property type="match status" value="1"/>
</dbReference>
<dbReference type="Pfam" id="PF13087">
    <property type="entry name" value="AAA_12"/>
    <property type="match status" value="1"/>
</dbReference>
<proteinExistence type="inferred from homology"/>
<feature type="domain" description="DNA2/NAM7 helicase helicase" evidence="13">
    <location>
        <begin position="515"/>
        <end position="586"/>
    </location>
</feature>
<evidence type="ECO:0000256" key="7">
    <source>
        <dbReference type="ARBA" id="ARBA00022806"/>
    </source>
</evidence>
<dbReference type="InterPro" id="IPR027417">
    <property type="entry name" value="P-loop_NTPase"/>
</dbReference>
<organism evidence="18 19">
    <name type="scientific">Electrophorus electricus</name>
    <name type="common">Electric eel</name>
    <name type="synonym">Gymnotus electricus</name>
    <dbReference type="NCBI Taxonomy" id="8005"/>
    <lineage>
        <taxon>Eukaryota</taxon>
        <taxon>Metazoa</taxon>
        <taxon>Chordata</taxon>
        <taxon>Craniata</taxon>
        <taxon>Vertebrata</taxon>
        <taxon>Euteleostomi</taxon>
        <taxon>Actinopterygii</taxon>
        <taxon>Neopterygii</taxon>
        <taxon>Teleostei</taxon>
        <taxon>Ostariophysi</taxon>
        <taxon>Gymnotiformes</taxon>
        <taxon>Gymnotoidei</taxon>
        <taxon>Gymnotidae</taxon>
        <taxon>Electrophorus</taxon>
    </lineage>
</organism>
<evidence type="ECO:0000256" key="5">
    <source>
        <dbReference type="ARBA" id="ARBA00022741"/>
    </source>
</evidence>
<dbReference type="AlphaFoldDB" id="A0A4W4DYM7"/>
<evidence type="ECO:0000256" key="8">
    <source>
        <dbReference type="ARBA" id="ARBA00022840"/>
    </source>
</evidence>
<evidence type="ECO:0000256" key="3">
    <source>
        <dbReference type="ARBA" id="ARBA00012552"/>
    </source>
</evidence>
<evidence type="ECO:0000313" key="19">
    <source>
        <dbReference type="Proteomes" id="UP000314983"/>
    </source>
</evidence>
<feature type="domain" description="Helicase MOV-10 Ig-like" evidence="15">
    <location>
        <begin position="30"/>
        <end position="154"/>
    </location>
</feature>
<evidence type="ECO:0000256" key="11">
    <source>
        <dbReference type="ARBA" id="ARBA00047984"/>
    </source>
</evidence>